<evidence type="ECO:0000256" key="8">
    <source>
        <dbReference type="ARBA" id="ARBA00023065"/>
    </source>
</evidence>
<keyword evidence="6" id="KW-0460">Magnesium</keyword>
<keyword evidence="8" id="KW-0406">Ion transport</keyword>
<evidence type="ECO:0000256" key="9">
    <source>
        <dbReference type="ARBA" id="ARBA00023136"/>
    </source>
</evidence>
<comment type="similarity">
    <text evidence="2">Belongs to the CorA metal ion transporter (MIT) (TC 1.A.35) family.</text>
</comment>
<dbReference type="EMBL" id="JAGSPN010000001">
    <property type="protein sequence ID" value="MBR7780854.1"/>
    <property type="molecule type" value="Genomic_DNA"/>
</dbReference>
<sequence length="370" mass="42921">MERFHITEQSCHKLSEASAWQPGTSGFLWLDMHHEEIPADAELWRQQIASLTGIDVFDLHLQDAANLNHPSSFEDTQDYTMLVFRKLLLNAEPVRNPENADTARRRLPAALQKLQTAPVSFIFTDDVLITVRPAQSRTIESLQQKLLSLTPRSDTPQRNARMPSSPTDLMLRLLNAMVDQYLELRQPLTQQLDRWQQALLNPRRPFNNWMALLEARMELRRLDNLCEEQHDALQELRDHLVDTYDSFDDNSARAKDWLLVRTNDVMSHVQRVLNHARRLEGTLESAVQMHFSAMAHRTSEIMRVLTVITALFMPLTLITGIFGMNFEHMPLIKTDHGFGYTMAGMAFIVVLLLLVFRRQRYLEDQIRDQI</sequence>
<evidence type="ECO:0000256" key="4">
    <source>
        <dbReference type="ARBA" id="ARBA00022475"/>
    </source>
</evidence>
<evidence type="ECO:0000313" key="13">
    <source>
        <dbReference type="EMBL" id="MBR7780854.1"/>
    </source>
</evidence>
<evidence type="ECO:0000256" key="1">
    <source>
        <dbReference type="ARBA" id="ARBA00004651"/>
    </source>
</evidence>
<dbReference type="GO" id="GO:0005886">
    <property type="term" value="C:plasma membrane"/>
    <property type="evidence" value="ECO:0007669"/>
    <property type="project" value="UniProtKB-SubCell"/>
</dbReference>
<organism evidence="13 14">
    <name type="scientific">Undibacterium luofuense</name>
    <dbReference type="NCBI Taxonomy" id="2828733"/>
    <lineage>
        <taxon>Bacteria</taxon>
        <taxon>Pseudomonadati</taxon>
        <taxon>Pseudomonadota</taxon>
        <taxon>Betaproteobacteria</taxon>
        <taxon>Burkholderiales</taxon>
        <taxon>Oxalobacteraceae</taxon>
        <taxon>Undibacterium</taxon>
    </lineage>
</organism>
<dbReference type="Gene3D" id="3.30.460.20">
    <property type="entry name" value="CorA soluble domain-like"/>
    <property type="match status" value="1"/>
</dbReference>
<dbReference type="SUPFAM" id="SSF144083">
    <property type="entry name" value="Magnesium transport protein CorA, transmembrane region"/>
    <property type="match status" value="1"/>
</dbReference>
<evidence type="ECO:0000313" key="14">
    <source>
        <dbReference type="Proteomes" id="UP000680067"/>
    </source>
</evidence>
<dbReference type="InterPro" id="IPR002523">
    <property type="entry name" value="MgTranspt_CorA/ZnTranspt_ZntB"/>
</dbReference>
<dbReference type="GO" id="GO:0000287">
    <property type="term" value="F:magnesium ion binding"/>
    <property type="evidence" value="ECO:0007669"/>
    <property type="project" value="TreeGrafter"/>
</dbReference>
<comment type="function">
    <text evidence="11">Mediates influx of magnesium ions. Alternates between open and closed states. Activated by low cytoplasmic Mg(2+) levels. Inactive when cytoplasmic Mg(2+) levels are high.</text>
</comment>
<dbReference type="GO" id="GO:0050897">
    <property type="term" value="F:cobalt ion binding"/>
    <property type="evidence" value="ECO:0007669"/>
    <property type="project" value="TreeGrafter"/>
</dbReference>
<dbReference type="Pfam" id="PF01544">
    <property type="entry name" value="CorA"/>
    <property type="match status" value="1"/>
</dbReference>
<keyword evidence="4" id="KW-1003">Cell membrane</keyword>
<dbReference type="GO" id="GO:0015087">
    <property type="term" value="F:cobalt ion transmembrane transporter activity"/>
    <property type="evidence" value="ECO:0007669"/>
    <property type="project" value="TreeGrafter"/>
</dbReference>
<feature type="transmembrane region" description="Helical" evidence="12">
    <location>
        <begin position="338"/>
        <end position="356"/>
    </location>
</feature>
<evidence type="ECO:0000256" key="5">
    <source>
        <dbReference type="ARBA" id="ARBA00022692"/>
    </source>
</evidence>
<dbReference type="CDD" id="cd12822">
    <property type="entry name" value="TmCorA-like"/>
    <property type="match status" value="1"/>
</dbReference>
<keyword evidence="5 12" id="KW-0812">Transmembrane</keyword>
<reference evidence="13" key="1">
    <citation type="submission" date="2021-04" db="EMBL/GenBank/DDBJ databases">
        <title>novel species isolated from subtropical streams in China.</title>
        <authorList>
            <person name="Lu H."/>
        </authorList>
    </citation>
    <scope>NUCLEOTIDE SEQUENCE</scope>
    <source>
        <strain evidence="13">LFS511W</strain>
    </source>
</reference>
<name>A0A941DIU5_9BURK</name>
<dbReference type="PANTHER" id="PTHR46494">
    <property type="entry name" value="CORA FAMILY METAL ION TRANSPORTER (EUROFUNG)"/>
    <property type="match status" value="1"/>
</dbReference>
<dbReference type="AlphaFoldDB" id="A0A941DIU5"/>
<accession>A0A941DIU5</accession>
<dbReference type="Proteomes" id="UP000680067">
    <property type="component" value="Unassembled WGS sequence"/>
</dbReference>
<dbReference type="PANTHER" id="PTHR46494:SF1">
    <property type="entry name" value="CORA FAMILY METAL ION TRANSPORTER (EUROFUNG)"/>
    <property type="match status" value="1"/>
</dbReference>
<keyword evidence="9 12" id="KW-0472">Membrane</keyword>
<dbReference type="FunFam" id="1.20.58.340:FF:000004">
    <property type="entry name" value="Magnesium transport protein CorA"/>
    <property type="match status" value="1"/>
</dbReference>
<evidence type="ECO:0000256" key="12">
    <source>
        <dbReference type="SAM" id="Phobius"/>
    </source>
</evidence>
<evidence type="ECO:0000256" key="11">
    <source>
        <dbReference type="ARBA" id="ARBA00045497"/>
    </source>
</evidence>
<dbReference type="SUPFAM" id="SSF143865">
    <property type="entry name" value="CorA soluble domain-like"/>
    <property type="match status" value="1"/>
</dbReference>
<dbReference type="InterPro" id="IPR045861">
    <property type="entry name" value="CorA_cytoplasmic_dom"/>
</dbReference>
<proteinExistence type="inferred from homology"/>
<dbReference type="Gene3D" id="1.20.58.340">
    <property type="entry name" value="Magnesium transport protein CorA, transmembrane region"/>
    <property type="match status" value="2"/>
</dbReference>
<dbReference type="GO" id="GO:0015095">
    <property type="term" value="F:magnesium ion transmembrane transporter activity"/>
    <property type="evidence" value="ECO:0007669"/>
    <property type="project" value="TreeGrafter"/>
</dbReference>
<comment type="catalytic activity">
    <reaction evidence="10">
        <text>Mg(2+)(in) = Mg(2+)(out)</text>
        <dbReference type="Rhea" id="RHEA:29827"/>
        <dbReference type="ChEBI" id="CHEBI:18420"/>
    </reaction>
</comment>
<keyword evidence="7 12" id="KW-1133">Transmembrane helix</keyword>
<protein>
    <submittedName>
        <fullName evidence="13">Magnesium transporter CorA family protein</fullName>
    </submittedName>
</protein>
<comment type="caution">
    <text evidence="13">The sequence shown here is derived from an EMBL/GenBank/DDBJ whole genome shotgun (WGS) entry which is preliminary data.</text>
</comment>
<dbReference type="RefSeq" id="WP_212686212.1">
    <property type="nucleotide sequence ID" value="NZ_JAGSPN010000001.1"/>
</dbReference>
<evidence type="ECO:0000256" key="10">
    <source>
        <dbReference type="ARBA" id="ARBA00034269"/>
    </source>
</evidence>
<keyword evidence="3" id="KW-0813">Transport</keyword>
<keyword evidence="14" id="KW-1185">Reference proteome</keyword>
<dbReference type="InterPro" id="IPR045863">
    <property type="entry name" value="CorA_TM1_TM2"/>
</dbReference>
<feature type="transmembrane region" description="Helical" evidence="12">
    <location>
        <begin position="304"/>
        <end position="326"/>
    </location>
</feature>
<gene>
    <name evidence="13" type="ORF">KDM89_01770</name>
</gene>
<comment type="subcellular location">
    <subcellularLocation>
        <location evidence="1">Cell membrane</location>
        <topology evidence="1">Multi-pass membrane protein</topology>
    </subcellularLocation>
</comment>
<evidence type="ECO:0000256" key="2">
    <source>
        <dbReference type="ARBA" id="ARBA00009765"/>
    </source>
</evidence>
<evidence type="ECO:0000256" key="6">
    <source>
        <dbReference type="ARBA" id="ARBA00022842"/>
    </source>
</evidence>
<evidence type="ECO:0000256" key="3">
    <source>
        <dbReference type="ARBA" id="ARBA00022448"/>
    </source>
</evidence>
<evidence type="ECO:0000256" key="7">
    <source>
        <dbReference type="ARBA" id="ARBA00022989"/>
    </source>
</evidence>